<proteinExistence type="predicted"/>
<dbReference type="GeneID" id="9054530"/>
<dbReference type="AlphaFoldDB" id="C5M175"/>
<name>C5M175_PERM5</name>
<evidence type="ECO:0000313" key="1">
    <source>
        <dbReference type="EMBL" id="EEQ97305.1"/>
    </source>
</evidence>
<sequence>MRNTVGEVGELLNGIVSEFDGLTEATSDRLELAIIGTLRKDVAVDRDRDDNTHYCKTRSTGS</sequence>
<dbReference type="EMBL" id="GG687290">
    <property type="protein sequence ID" value="EEQ97305.1"/>
    <property type="molecule type" value="Genomic_DNA"/>
</dbReference>
<dbReference type="InParanoid" id="C5M175"/>
<dbReference type="Proteomes" id="UP000007800">
    <property type="component" value="Unassembled WGS sequence"/>
</dbReference>
<dbReference type="RefSeq" id="XP_002764588.1">
    <property type="nucleotide sequence ID" value="XM_002764542.1"/>
</dbReference>
<organism evidence="2">
    <name type="scientific">Perkinsus marinus (strain ATCC 50983 / TXsc)</name>
    <dbReference type="NCBI Taxonomy" id="423536"/>
    <lineage>
        <taxon>Eukaryota</taxon>
        <taxon>Sar</taxon>
        <taxon>Alveolata</taxon>
        <taxon>Perkinsozoa</taxon>
        <taxon>Perkinsea</taxon>
        <taxon>Perkinsida</taxon>
        <taxon>Perkinsidae</taxon>
        <taxon>Perkinsus</taxon>
    </lineage>
</organism>
<protein>
    <submittedName>
        <fullName evidence="1">Uncharacterized protein</fullName>
    </submittedName>
</protein>
<accession>C5M175</accession>
<gene>
    <name evidence="1" type="ORF">Pmar_PMAR024749</name>
</gene>
<evidence type="ECO:0000313" key="2">
    <source>
        <dbReference type="Proteomes" id="UP000007800"/>
    </source>
</evidence>
<keyword evidence="2" id="KW-1185">Reference proteome</keyword>
<reference evidence="1 2" key="1">
    <citation type="submission" date="2008-07" db="EMBL/GenBank/DDBJ databases">
        <authorList>
            <person name="El-Sayed N."/>
            <person name="Caler E."/>
            <person name="Inman J."/>
            <person name="Amedeo P."/>
            <person name="Hass B."/>
            <person name="Wortman J."/>
        </authorList>
    </citation>
    <scope>NUCLEOTIDE SEQUENCE [LARGE SCALE GENOMIC DNA]</scope>
    <source>
        <strain evidence="2">ATCC 50983 / TXsc</strain>
    </source>
</reference>